<dbReference type="AlphaFoldDB" id="A0A9J6D0H8"/>
<protein>
    <submittedName>
        <fullName evidence="1">Uncharacterized protein</fullName>
    </submittedName>
</protein>
<gene>
    <name evidence="1" type="ORF">HPB51_027477</name>
</gene>
<dbReference type="EMBL" id="JABSTU010004065">
    <property type="protein sequence ID" value="KAH7964283.1"/>
    <property type="molecule type" value="Genomic_DNA"/>
</dbReference>
<comment type="caution">
    <text evidence="1">The sequence shown here is derived from an EMBL/GenBank/DDBJ whole genome shotgun (WGS) entry which is preliminary data.</text>
</comment>
<reference evidence="1" key="2">
    <citation type="submission" date="2021-09" db="EMBL/GenBank/DDBJ databases">
        <authorList>
            <person name="Jia N."/>
            <person name="Wang J."/>
            <person name="Shi W."/>
            <person name="Du L."/>
            <person name="Sun Y."/>
            <person name="Zhan W."/>
            <person name="Jiang J."/>
            <person name="Wang Q."/>
            <person name="Zhang B."/>
            <person name="Ji P."/>
            <person name="Sakyi L.B."/>
            <person name="Cui X."/>
            <person name="Yuan T."/>
            <person name="Jiang B."/>
            <person name="Yang W."/>
            <person name="Lam T.T.-Y."/>
            <person name="Chang Q."/>
            <person name="Ding S."/>
            <person name="Wang X."/>
            <person name="Zhu J."/>
            <person name="Ruan X."/>
            <person name="Zhao L."/>
            <person name="Wei J."/>
            <person name="Que T."/>
            <person name="Du C."/>
            <person name="Cheng J."/>
            <person name="Dai P."/>
            <person name="Han X."/>
            <person name="Huang E."/>
            <person name="Gao Y."/>
            <person name="Liu J."/>
            <person name="Shao H."/>
            <person name="Ye R."/>
            <person name="Li L."/>
            <person name="Wei W."/>
            <person name="Wang X."/>
            <person name="Wang C."/>
            <person name="Huo Q."/>
            <person name="Li W."/>
            <person name="Guo W."/>
            <person name="Chen H."/>
            <person name="Chen S."/>
            <person name="Zhou L."/>
            <person name="Zhou L."/>
            <person name="Ni X."/>
            <person name="Tian J."/>
            <person name="Zhou Y."/>
            <person name="Sheng Y."/>
            <person name="Liu T."/>
            <person name="Pan Y."/>
            <person name="Xia L."/>
            <person name="Li J."/>
            <person name="Zhao F."/>
            <person name="Cao W."/>
        </authorList>
    </citation>
    <scope>NUCLEOTIDE SEQUENCE</scope>
    <source>
        <strain evidence="1">Rmic-2018</strain>
        <tissue evidence="1">Larvae</tissue>
    </source>
</reference>
<organism evidence="1 2">
    <name type="scientific">Rhipicephalus microplus</name>
    <name type="common">Cattle tick</name>
    <name type="synonym">Boophilus microplus</name>
    <dbReference type="NCBI Taxonomy" id="6941"/>
    <lineage>
        <taxon>Eukaryota</taxon>
        <taxon>Metazoa</taxon>
        <taxon>Ecdysozoa</taxon>
        <taxon>Arthropoda</taxon>
        <taxon>Chelicerata</taxon>
        <taxon>Arachnida</taxon>
        <taxon>Acari</taxon>
        <taxon>Parasitiformes</taxon>
        <taxon>Ixodida</taxon>
        <taxon>Ixodoidea</taxon>
        <taxon>Ixodidae</taxon>
        <taxon>Rhipicephalinae</taxon>
        <taxon>Rhipicephalus</taxon>
        <taxon>Boophilus</taxon>
    </lineage>
</organism>
<accession>A0A9J6D0H8</accession>
<proteinExistence type="predicted"/>
<reference evidence="1" key="1">
    <citation type="journal article" date="2020" name="Cell">
        <title>Large-Scale Comparative Analyses of Tick Genomes Elucidate Their Genetic Diversity and Vector Capacities.</title>
        <authorList>
            <consortium name="Tick Genome and Microbiome Consortium (TIGMIC)"/>
            <person name="Jia N."/>
            <person name="Wang J."/>
            <person name="Shi W."/>
            <person name="Du L."/>
            <person name="Sun Y."/>
            <person name="Zhan W."/>
            <person name="Jiang J.F."/>
            <person name="Wang Q."/>
            <person name="Zhang B."/>
            <person name="Ji P."/>
            <person name="Bell-Sakyi L."/>
            <person name="Cui X.M."/>
            <person name="Yuan T.T."/>
            <person name="Jiang B.G."/>
            <person name="Yang W.F."/>
            <person name="Lam T.T."/>
            <person name="Chang Q.C."/>
            <person name="Ding S.J."/>
            <person name="Wang X.J."/>
            <person name="Zhu J.G."/>
            <person name="Ruan X.D."/>
            <person name="Zhao L."/>
            <person name="Wei J.T."/>
            <person name="Ye R.Z."/>
            <person name="Que T.C."/>
            <person name="Du C.H."/>
            <person name="Zhou Y.H."/>
            <person name="Cheng J.X."/>
            <person name="Dai P.F."/>
            <person name="Guo W.B."/>
            <person name="Han X.H."/>
            <person name="Huang E.J."/>
            <person name="Li L.F."/>
            <person name="Wei W."/>
            <person name="Gao Y.C."/>
            <person name="Liu J.Z."/>
            <person name="Shao H.Z."/>
            <person name="Wang X."/>
            <person name="Wang C.C."/>
            <person name="Yang T.C."/>
            <person name="Huo Q.B."/>
            <person name="Li W."/>
            <person name="Chen H.Y."/>
            <person name="Chen S.E."/>
            <person name="Zhou L.G."/>
            <person name="Ni X.B."/>
            <person name="Tian J.H."/>
            <person name="Sheng Y."/>
            <person name="Liu T."/>
            <person name="Pan Y.S."/>
            <person name="Xia L.Y."/>
            <person name="Li J."/>
            <person name="Zhao F."/>
            <person name="Cao W.C."/>
        </authorList>
    </citation>
    <scope>NUCLEOTIDE SEQUENCE</scope>
    <source>
        <strain evidence="1">Rmic-2018</strain>
    </source>
</reference>
<evidence type="ECO:0000313" key="2">
    <source>
        <dbReference type="Proteomes" id="UP000821866"/>
    </source>
</evidence>
<name>A0A9J6D0H8_RHIMP</name>
<sequence length="278" mass="30997">MEIAAKRNYFIRSLASALLKVAWKGVGVFKSREAFAFMTAASVVYKLPSVVYISFDGLRTVMSIKTNVDCKEDTQDFDTLAPVLNAFSSTLNATTEESVRSYALAFCTHLSAAGKMRSANENIEATAKTIAYLMWYSVLLGSRQIYRSFDGTAPSMLKVCMASLHFISEIRSTFAAAQFMSREKDVEVRNIFARVRDSVYADLQHYSFIDPEDSAWSENFFKNVQIVSYEDLAENLVPIPNATDSFGETYCEDGRMGSRSSKGGSRVTLVEKCRVMAT</sequence>
<keyword evidence="2" id="KW-1185">Reference proteome</keyword>
<dbReference type="Proteomes" id="UP000821866">
    <property type="component" value="Unassembled WGS sequence"/>
</dbReference>
<evidence type="ECO:0000313" key="1">
    <source>
        <dbReference type="EMBL" id="KAH7964283.1"/>
    </source>
</evidence>